<feature type="non-terminal residue" evidence="2">
    <location>
        <position position="23"/>
    </location>
</feature>
<protein>
    <submittedName>
        <fullName evidence="2">Uncharacterized protein</fullName>
    </submittedName>
</protein>
<proteinExistence type="predicted"/>
<organism evidence="2 3">
    <name type="scientific">Rotaria sordida</name>
    <dbReference type="NCBI Taxonomy" id="392033"/>
    <lineage>
        <taxon>Eukaryota</taxon>
        <taxon>Metazoa</taxon>
        <taxon>Spiralia</taxon>
        <taxon>Gnathifera</taxon>
        <taxon>Rotifera</taxon>
        <taxon>Eurotatoria</taxon>
        <taxon>Bdelloidea</taxon>
        <taxon>Philodinida</taxon>
        <taxon>Philodinidae</taxon>
        <taxon>Rotaria</taxon>
    </lineage>
</organism>
<reference evidence="2" key="1">
    <citation type="submission" date="2021-02" db="EMBL/GenBank/DDBJ databases">
        <authorList>
            <person name="Nowell W R."/>
        </authorList>
    </citation>
    <scope>NUCLEOTIDE SEQUENCE</scope>
</reference>
<evidence type="ECO:0000313" key="1">
    <source>
        <dbReference type="EMBL" id="CAF1506437.1"/>
    </source>
</evidence>
<dbReference type="EMBL" id="CAJOBD010012207">
    <property type="protein sequence ID" value="CAF4177706.1"/>
    <property type="molecule type" value="Genomic_DNA"/>
</dbReference>
<dbReference type="AlphaFoldDB" id="A0A820A497"/>
<name>A0A820A497_9BILA</name>
<dbReference type="EMBL" id="CAJNOT010007455">
    <property type="protein sequence ID" value="CAF1506437.1"/>
    <property type="molecule type" value="Genomic_DNA"/>
</dbReference>
<evidence type="ECO:0000313" key="3">
    <source>
        <dbReference type="Proteomes" id="UP000663836"/>
    </source>
</evidence>
<comment type="caution">
    <text evidence="2">The sequence shown here is derived from an EMBL/GenBank/DDBJ whole genome shotgun (WGS) entry which is preliminary data.</text>
</comment>
<dbReference type="Proteomes" id="UP000663864">
    <property type="component" value="Unassembled WGS sequence"/>
</dbReference>
<dbReference type="Proteomes" id="UP000663836">
    <property type="component" value="Unassembled WGS sequence"/>
</dbReference>
<sequence>MQEKQHKTINRQQEKGMGVWVWV</sequence>
<gene>
    <name evidence="2" type="ORF">JBS370_LOCUS35344</name>
    <name evidence="1" type="ORF">ZHD862_LOCUS37697</name>
</gene>
<evidence type="ECO:0000313" key="2">
    <source>
        <dbReference type="EMBL" id="CAF4177706.1"/>
    </source>
</evidence>
<accession>A0A820A497</accession>